<dbReference type="EMBL" id="LATX01001839">
    <property type="protein sequence ID" value="KTB37574.1"/>
    <property type="molecule type" value="Genomic_DNA"/>
</dbReference>
<dbReference type="Proteomes" id="UP000054988">
    <property type="component" value="Unassembled WGS sequence"/>
</dbReference>
<evidence type="ECO:0000313" key="1">
    <source>
        <dbReference type="EMBL" id="KTB37574.1"/>
    </source>
</evidence>
<reference evidence="1 2" key="1">
    <citation type="submission" date="2015-12" db="EMBL/GenBank/DDBJ databases">
        <title>Draft genome sequence of Moniliophthora roreri, the causal agent of frosty pod rot of cacao.</title>
        <authorList>
            <person name="Aime M.C."/>
            <person name="Diaz-Valderrama J.R."/>
            <person name="Kijpornyongpan T."/>
            <person name="Phillips-Mora W."/>
        </authorList>
    </citation>
    <scope>NUCLEOTIDE SEQUENCE [LARGE SCALE GENOMIC DNA]</scope>
    <source>
        <strain evidence="1 2">MCA 2952</strain>
    </source>
</reference>
<gene>
    <name evidence="1" type="ORF">WG66_9847</name>
</gene>
<organism evidence="1 2">
    <name type="scientific">Moniliophthora roreri</name>
    <name type="common">Frosty pod rot fungus</name>
    <name type="synonym">Monilia roreri</name>
    <dbReference type="NCBI Taxonomy" id="221103"/>
    <lineage>
        <taxon>Eukaryota</taxon>
        <taxon>Fungi</taxon>
        <taxon>Dikarya</taxon>
        <taxon>Basidiomycota</taxon>
        <taxon>Agaricomycotina</taxon>
        <taxon>Agaricomycetes</taxon>
        <taxon>Agaricomycetidae</taxon>
        <taxon>Agaricales</taxon>
        <taxon>Marasmiineae</taxon>
        <taxon>Marasmiaceae</taxon>
        <taxon>Moniliophthora</taxon>
    </lineage>
</organism>
<proteinExistence type="predicted"/>
<sequence length="15" mass="1720">MCFVEELLAINHFGP</sequence>
<protein>
    <submittedName>
        <fullName evidence="1">Uncharacterized protein</fullName>
    </submittedName>
</protein>
<comment type="caution">
    <text evidence="1">The sequence shown here is derived from an EMBL/GenBank/DDBJ whole genome shotgun (WGS) entry which is preliminary data.</text>
</comment>
<evidence type="ECO:0000313" key="2">
    <source>
        <dbReference type="Proteomes" id="UP000054988"/>
    </source>
</evidence>
<accession>A0A0W0FN07</accession>
<name>A0A0W0FN07_MONRR</name>